<feature type="signal peptide" evidence="1">
    <location>
        <begin position="1"/>
        <end position="16"/>
    </location>
</feature>
<dbReference type="PANTHER" id="PTHR11439">
    <property type="entry name" value="GAG-POL-RELATED RETROTRANSPOSON"/>
    <property type="match status" value="1"/>
</dbReference>
<dbReference type="CDD" id="cd09272">
    <property type="entry name" value="RNase_HI_RT_Ty1"/>
    <property type="match status" value="1"/>
</dbReference>
<name>A0ABQ5E979_9ASTR</name>
<sequence>MKKLLLFCFSFRVTNEANHDAKSRCYVYECDITNGMGVESKNGQQVKSVTISSLSLPGFMEPHVGLMHCRKYVHGKEQIVITPLSISAGVQGIVLGMLGDFIDYEECYSSTWFYAVSLMVYSRIIHVMVETMSRLFSPAKIIYPTIDEDPFGYLERKLKVLNVIKVESSIWIEASFERYDELSNFLMSKGFTKDADHAGCLDTRKSTSRGIQFLGENLVSWMLKKRDCTVMSTAEAEDVALFASCAQVMWIRIQLKDYGFDYNKIPLYCDSQTEYQLADMFTKDLSQDKFEYLVRRIGTRCLTSVELEVLENETA</sequence>
<feature type="chain" id="PRO_5045630511" evidence="1">
    <location>
        <begin position="17"/>
        <end position="315"/>
    </location>
</feature>
<protein>
    <submittedName>
        <fullName evidence="2">Uncharacterized protein</fullName>
    </submittedName>
</protein>
<evidence type="ECO:0000313" key="3">
    <source>
        <dbReference type="Proteomes" id="UP001151760"/>
    </source>
</evidence>
<dbReference type="EMBL" id="BQNB010016067">
    <property type="protein sequence ID" value="GJT47444.1"/>
    <property type="molecule type" value="Genomic_DNA"/>
</dbReference>
<reference evidence="2" key="1">
    <citation type="journal article" date="2022" name="Int. J. Mol. Sci.">
        <title>Draft Genome of Tanacetum Coccineum: Genomic Comparison of Closely Related Tanacetum-Family Plants.</title>
        <authorList>
            <person name="Yamashiro T."/>
            <person name="Shiraishi A."/>
            <person name="Nakayama K."/>
            <person name="Satake H."/>
        </authorList>
    </citation>
    <scope>NUCLEOTIDE SEQUENCE</scope>
</reference>
<dbReference type="Proteomes" id="UP001151760">
    <property type="component" value="Unassembled WGS sequence"/>
</dbReference>
<proteinExistence type="predicted"/>
<gene>
    <name evidence="2" type="ORF">Tco_0956159</name>
</gene>
<reference evidence="2" key="2">
    <citation type="submission" date="2022-01" db="EMBL/GenBank/DDBJ databases">
        <authorList>
            <person name="Yamashiro T."/>
            <person name="Shiraishi A."/>
            <person name="Satake H."/>
            <person name="Nakayama K."/>
        </authorList>
    </citation>
    <scope>NUCLEOTIDE SEQUENCE</scope>
</reference>
<organism evidence="2 3">
    <name type="scientific">Tanacetum coccineum</name>
    <dbReference type="NCBI Taxonomy" id="301880"/>
    <lineage>
        <taxon>Eukaryota</taxon>
        <taxon>Viridiplantae</taxon>
        <taxon>Streptophyta</taxon>
        <taxon>Embryophyta</taxon>
        <taxon>Tracheophyta</taxon>
        <taxon>Spermatophyta</taxon>
        <taxon>Magnoliopsida</taxon>
        <taxon>eudicotyledons</taxon>
        <taxon>Gunneridae</taxon>
        <taxon>Pentapetalae</taxon>
        <taxon>asterids</taxon>
        <taxon>campanulids</taxon>
        <taxon>Asterales</taxon>
        <taxon>Asteraceae</taxon>
        <taxon>Asteroideae</taxon>
        <taxon>Anthemideae</taxon>
        <taxon>Anthemidinae</taxon>
        <taxon>Tanacetum</taxon>
    </lineage>
</organism>
<evidence type="ECO:0000256" key="1">
    <source>
        <dbReference type="SAM" id="SignalP"/>
    </source>
</evidence>
<accession>A0ABQ5E979</accession>
<keyword evidence="3" id="KW-1185">Reference proteome</keyword>
<dbReference type="PANTHER" id="PTHR11439:SF509">
    <property type="entry name" value="RNA-DIRECTED DNA POLYMERASE"/>
    <property type="match status" value="1"/>
</dbReference>
<evidence type="ECO:0000313" key="2">
    <source>
        <dbReference type="EMBL" id="GJT47444.1"/>
    </source>
</evidence>
<keyword evidence="1" id="KW-0732">Signal</keyword>
<comment type="caution">
    <text evidence="2">The sequence shown here is derived from an EMBL/GenBank/DDBJ whole genome shotgun (WGS) entry which is preliminary data.</text>
</comment>